<name>A0A8T1U5R8_9STRA</name>
<evidence type="ECO:0000313" key="3">
    <source>
        <dbReference type="Proteomes" id="UP000688947"/>
    </source>
</evidence>
<proteinExistence type="predicted"/>
<dbReference type="VEuPathDB" id="FungiDB:PC110_g4634"/>
<organism evidence="2 3">
    <name type="scientific">Phytophthora cactorum</name>
    <dbReference type="NCBI Taxonomy" id="29920"/>
    <lineage>
        <taxon>Eukaryota</taxon>
        <taxon>Sar</taxon>
        <taxon>Stramenopiles</taxon>
        <taxon>Oomycota</taxon>
        <taxon>Peronosporomycetes</taxon>
        <taxon>Peronosporales</taxon>
        <taxon>Peronosporaceae</taxon>
        <taxon>Phytophthora</taxon>
    </lineage>
</organism>
<dbReference type="GO" id="GO:0003676">
    <property type="term" value="F:nucleic acid binding"/>
    <property type="evidence" value="ECO:0007669"/>
    <property type="project" value="InterPro"/>
</dbReference>
<comment type="caution">
    <text evidence="2">The sequence shown here is derived from an EMBL/GenBank/DDBJ whole genome shotgun (WGS) entry which is preliminary data.</text>
</comment>
<feature type="domain" description="DDE-1" evidence="1">
    <location>
        <begin position="90"/>
        <end position="160"/>
    </location>
</feature>
<reference evidence="2" key="1">
    <citation type="submission" date="2021-01" db="EMBL/GenBank/DDBJ databases">
        <title>Phytophthora aleatoria, a newly-described species from Pinus radiata is distinct from Phytophthora cactorum isolates based on comparative genomics.</title>
        <authorList>
            <person name="Mcdougal R."/>
            <person name="Panda P."/>
            <person name="Williams N."/>
            <person name="Studholme D.J."/>
        </authorList>
    </citation>
    <scope>NUCLEOTIDE SEQUENCE</scope>
    <source>
        <strain evidence="2">NZFS 3830</strain>
    </source>
</reference>
<protein>
    <recommendedName>
        <fullName evidence="1">DDE-1 domain-containing protein</fullName>
    </recommendedName>
</protein>
<dbReference type="OrthoDB" id="98552at2759"/>
<sequence length="160" mass="17138">MDETSFASKKNSKAVVAARGPRNVWASEVTANVHLAIVACGCTSGMVIPPVFILPGKTVKLDVLELCTVPGAAVIVTELGFVKAEVLRYLAATWPRCFEGSVPRDTPRPLLLIMDGCSAHYSLKVCDTAQEQQLLLVSLPSNAIHLFQPLDLAVFGSFKA</sequence>
<dbReference type="AlphaFoldDB" id="A0A8T1U5R8"/>
<accession>A0A8T1U5R8</accession>
<gene>
    <name evidence="2" type="ORF">JG687_00012679</name>
</gene>
<dbReference type="Proteomes" id="UP000688947">
    <property type="component" value="Unassembled WGS sequence"/>
</dbReference>
<dbReference type="EMBL" id="JAENGZ010000869">
    <property type="protein sequence ID" value="KAG6952969.1"/>
    <property type="molecule type" value="Genomic_DNA"/>
</dbReference>
<evidence type="ECO:0000259" key="1">
    <source>
        <dbReference type="Pfam" id="PF03184"/>
    </source>
</evidence>
<evidence type="ECO:0000313" key="2">
    <source>
        <dbReference type="EMBL" id="KAG6952969.1"/>
    </source>
</evidence>
<dbReference type="Pfam" id="PF03184">
    <property type="entry name" value="DDE_1"/>
    <property type="match status" value="1"/>
</dbReference>
<dbReference type="InterPro" id="IPR004875">
    <property type="entry name" value="DDE_SF_endonuclease_dom"/>
</dbReference>